<name>A0A6G1EPY4_9ORYZ</name>
<gene>
    <name evidence="2" type="ORF">E2562_027148</name>
</gene>
<dbReference type="Proteomes" id="UP000479710">
    <property type="component" value="Unassembled WGS sequence"/>
</dbReference>
<dbReference type="PANTHER" id="PTHR46234">
    <property type="entry name" value="ALPHA/BETA-HYDROLASES SUPERFAMILY PROTEIN"/>
    <property type="match status" value="1"/>
</dbReference>
<dbReference type="EMBL" id="SPHZ02000003">
    <property type="protein sequence ID" value="KAF0926713.1"/>
    <property type="molecule type" value="Genomic_DNA"/>
</dbReference>
<comment type="caution">
    <text evidence="2">The sequence shown here is derived from an EMBL/GenBank/DDBJ whole genome shotgun (WGS) entry which is preliminary data.</text>
</comment>
<dbReference type="AlphaFoldDB" id="A0A6G1EPY4"/>
<evidence type="ECO:0000313" key="3">
    <source>
        <dbReference type="Proteomes" id="UP000479710"/>
    </source>
</evidence>
<dbReference type="GO" id="GO:0016787">
    <property type="term" value="F:hydrolase activity"/>
    <property type="evidence" value="ECO:0007669"/>
    <property type="project" value="InterPro"/>
</dbReference>
<feature type="domain" description="Phospholipase/carboxylesterase/thioesterase" evidence="1">
    <location>
        <begin position="234"/>
        <end position="456"/>
    </location>
</feature>
<protein>
    <recommendedName>
        <fullName evidence="1">Phospholipase/carboxylesterase/thioesterase domain-containing protein</fullName>
    </recommendedName>
</protein>
<accession>A0A6G1EPY4</accession>
<dbReference type="InterPro" id="IPR010994">
    <property type="entry name" value="RuvA_2-like"/>
</dbReference>
<organism evidence="2 3">
    <name type="scientific">Oryza meyeriana var. granulata</name>
    <dbReference type="NCBI Taxonomy" id="110450"/>
    <lineage>
        <taxon>Eukaryota</taxon>
        <taxon>Viridiplantae</taxon>
        <taxon>Streptophyta</taxon>
        <taxon>Embryophyta</taxon>
        <taxon>Tracheophyta</taxon>
        <taxon>Spermatophyta</taxon>
        <taxon>Magnoliopsida</taxon>
        <taxon>Liliopsida</taxon>
        <taxon>Poales</taxon>
        <taxon>Poaceae</taxon>
        <taxon>BOP clade</taxon>
        <taxon>Oryzoideae</taxon>
        <taxon>Oryzeae</taxon>
        <taxon>Oryzinae</taxon>
        <taxon>Oryza</taxon>
        <taxon>Oryza meyeriana</taxon>
    </lineage>
</organism>
<dbReference type="Pfam" id="PF14520">
    <property type="entry name" value="HHH_5"/>
    <property type="match status" value="1"/>
</dbReference>
<proteinExistence type="predicted"/>
<dbReference type="Gene3D" id="1.10.150.20">
    <property type="entry name" value="5' to 3' exonuclease, C-terminal subdomain"/>
    <property type="match status" value="1"/>
</dbReference>
<dbReference type="InterPro" id="IPR029058">
    <property type="entry name" value="AB_hydrolase_fold"/>
</dbReference>
<dbReference type="InterPro" id="IPR003140">
    <property type="entry name" value="PLipase/COase/thioEstase"/>
</dbReference>
<dbReference type="SUPFAM" id="SSF47781">
    <property type="entry name" value="RuvA domain 2-like"/>
    <property type="match status" value="1"/>
</dbReference>
<evidence type="ECO:0000259" key="1">
    <source>
        <dbReference type="Pfam" id="PF02230"/>
    </source>
</evidence>
<dbReference type="Pfam" id="PF02230">
    <property type="entry name" value="Abhydrolase_2"/>
    <property type="match status" value="1"/>
</dbReference>
<dbReference type="Gene3D" id="3.40.50.1820">
    <property type="entry name" value="alpha/beta hydrolase"/>
    <property type="match status" value="1"/>
</dbReference>
<dbReference type="SUPFAM" id="SSF53474">
    <property type="entry name" value="alpha/beta-Hydrolases"/>
    <property type="match status" value="1"/>
</dbReference>
<dbReference type="OrthoDB" id="1857825at2759"/>
<reference evidence="2 3" key="1">
    <citation type="submission" date="2019-11" db="EMBL/GenBank/DDBJ databases">
        <title>Whole genome sequence of Oryza granulata.</title>
        <authorList>
            <person name="Li W."/>
        </authorList>
    </citation>
    <scope>NUCLEOTIDE SEQUENCE [LARGE SCALE GENOMIC DNA]</scope>
    <source>
        <strain evidence="3">cv. Menghai</strain>
        <tissue evidence="2">Leaf</tissue>
    </source>
</reference>
<keyword evidence="3" id="KW-1185">Reference proteome</keyword>
<evidence type="ECO:0000313" key="2">
    <source>
        <dbReference type="EMBL" id="KAF0926713.1"/>
    </source>
</evidence>
<sequence length="465" mass="50683">MSTSWRDKQQPSLINFIAAFLAANSYRLNFLSISPDFIFNNGGLSVAFVFETNWGCQNEGAVFSRVNTLKRQIKHLYVVVVVPTREQSETFNQSYHKYGMELGCPTFVPVTDPEMGFEKIVKIAHALGVCKQQDIISTMKNEREQAVQSMDAFLCVLTSIPGIDNHDANALAQAIGSIEAIAKASKKFILENTDLSTDKAETVVRLAAEIIMSYYGSSSSGGWGGQRVEYGRTYVVRPKGRHQATILWLHGLGDNGASWSQLLDSLSLPNIKWICPTAATRPVTAFGGFPCTAWFDVEDTSVDGCDDIEGLDASAAHIANLLSSEPPDVKLGIGGFSMGAAAALYSAACYAQGKFSSSISYPITLSAIISLSGWLPCSRTLRSKIESSHMAARRAASLPILLSHGRADEVVSYRNAERSTDSLRSSGFLYLHLKSYNGLGHYTIPEEMDDVGKWLSSRLGLGRSR</sequence>